<dbReference type="EMBL" id="JAABOA010004864">
    <property type="protein sequence ID" value="KAF9577418.1"/>
    <property type="molecule type" value="Genomic_DNA"/>
</dbReference>
<evidence type="ECO:0000256" key="1">
    <source>
        <dbReference type="SAM" id="MobiDB-lite"/>
    </source>
</evidence>
<feature type="compositionally biased region" description="Low complexity" evidence="1">
    <location>
        <begin position="88"/>
        <end position="103"/>
    </location>
</feature>
<dbReference type="Proteomes" id="UP000780801">
    <property type="component" value="Unassembled WGS sequence"/>
</dbReference>
<feature type="region of interest" description="Disordered" evidence="1">
    <location>
        <begin position="49"/>
        <end position="104"/>
    </location>
</feature>
<proteinExistence type="predicted"/>
<evidence type="ECO:0000313" key="3">
    <source>
        <dbReference type="Proteomes" id="UP000780801"/>
    </source>
</evidence>
<feature type="compositionally biased region" description="Polar residues" evidence="1">
    <location>
        <begin position="322"/>
        <end position="339"/>
    </location>
</feature>
<dbReference type="AlphaFoldDB" id="A0A9P6KA47"/>
<feature type="region of interest" description="Disordered" evidence="1">
    <location>
        <begin position="230"/>
        <end position="343"/>
    </location>
</feature>
<keyword evidence="3" id="KW-1185">Reference proteome</keyword>
<accession>A0A9P6KA47</accession>
<name>A0A9P6KA47_9FUNG</name>
<sequence>SEGGGYPKEYFDKKVLKNIYNDIRARPLLPAPHLIRALQEVDGVTHGTVAIHPTLPTPTPTPIPTGTEETTDNPPAPARRASNIHWTGSASGSASGAAGSSSSNIGMGLRQSSFHGLTSAMRLEEPFKRMRRWWRFVREDYDRQHTVEEALAEEQAQGGQGTNRESPPLQQEELSKQTMHLGNPIAGGSEGSLVAGQASSATVAGPAGVAMNSNSQSASNIPSSSTAQAYILSTPSGSGGKRSSGSEPQLHHSSSSPASPDKKDHLSGRGFSLRSRFGSKSDMSLSRRKTSSQVGNSNGNSSSGQGAAGTGKGRVCSHHGHNSPSNLNTGHSSTATLGANSGAKPTAAASMMSMMMGTGSLSHPVMNLGFTTVPHGWHPEGDGLDYTVRFPRAKKPSRLGDQHQILECSTILKEMDMYI</sequence>
<gene>
    <name evidence="2" type="ORF">BGW38_007380</name>
</gene>
<reference evidence="2" key="1">
    <citation type="journal article" date="2020" name="Fungal Divers.">
        <title>Resolving the Mortierellaceae phylogeny through synthesis of multi-gene phylogenetics and phylogenomics.</title>
        <authorList>
            <person name="Vandepol N."/>
            <person name="Liber J."/>
            <person name="Desiro A."/>
            <person name="Na H."/>
            <person name="Kennedy M."/>
            <person name="Barry K."/>
            <person name="Grigoriev I.V."/>
            <person name="Miller A.N."/>
            <person name="O'Donnell K."/>
            <person name="Stajich J.E."/>
            <person name="Bonito G."/>
        </authorList>
    </citation>
    <scope>NUCLEOTIDE SEQUENCE</scope>
    <source>
        <strain evidence="2">KOD1015</strain>
    </source>
</reference>
<dbReference type="OrthoDB" id="5594047at2759"/>
<feature type="non-terminal residue" evidence="2">
    <location>
        <position position="1"/>
    </location>
</feature>
<feature type="compositionally biased region" description="Low complexity" evidence="1">
    <location>
        <begin position="291"/>
        <end position="305"/>
    </location>
</feature>
<feature type="compositionally biased region" description="Low complexity" evidence="1">
    <location>
        <begin position="243"/>
        <end position="259"/>
    </location>
</feature>
<organism evidence="2 3">
    <name type="scientific">Lunasporangiospora selenospora</name>
    <dbReference type="NCBI Taxonomy" id="979761"/>
    <lineage>
        <taxon>Eukaryota</taxon>
        <taxon>Fungi</taxon>
        <taxon>Fungi incertae sedis</taxon>
        <taxon>Mucoromycota</taxon>
        <taxon>Mortierellomycotina</taxon>
        <taxon>Mortierellomycetes</taxon>
        <taxon>Mortierellales</taxon>
        <taxon>Mortierellaceae</taxon>
        <taxon>Lunasporangiospora</taxon>
    </lineage>
</organism>
<protein>
    <submittedName>
        <fullName evidence="2">Uncharacterized protein</fullName>
    </submittedName>
</protein>
<evidence type="ECO:0000313" key="2">
    <source>
        <dbReference type="EMBL" id="KAF9577418.1"/>
    </source>
</evidence>
<comment type="caution">
    <text evidence="2">The sequence shown here is derived from an EMBL/GenBank/DDBJ whole genome shotgun (WGS) entry which is preliminary data.</text>
</comment>